<comment type="cofactor">
    <cofactor evidence="2">
        <name>Mn(2+)</name>
        <dbReference type="ChEBI" id="CHEBI:29035"/>
    </cofactor>
    <text evidence="2">The Mn(2+) ion enhances activity.</text>
</comment>
<evidence type="ECO:0000313" key="5">
    <source>
        <dbReference type="Proteomes" id="UP000286947"/>
    </source>
</evidence>
<evidence type="ECO:0000259" key="3">
    <source>
        <dbReference type="Pfam" id="PF07687"/>
    </source>
</evidence>
<feature type="domain" description="Peptidase M20 dimerisation" evidence="3">
    <location>
        <begin position="186"/>
        <end position="272"/>
    </location>
</feature>
<protein>
    <submittedName>
        <fullName evidence="4">Putative hydrolase YxeP</fullName>
        <ecNumber evidence="4">3.-.-.-</ecNumber>
    </submittedName>
</protein>
<dbReference type="Gene3D" id="3.30.70.360">
    <property type="match status" value="1"/>
</dbReference>
<dbReference type="InterPro" id="IPR036264">
    <property type="entry name" value="Bact_exopeptidase_dim_dom"/>
</dbReference>
<proteinExistence type="predicted"/>
<dbReference type="AlphaFoldDB" id="A0A433SBM3"/>
<feature type="binding site" evidence="2">
    <location>
        <position position="138"/>
    </location>
    <ligand>
        <name>Mn(2+)</name>
        <dbReference type="ChEBI" id="CHEBI:29035"/>
        <label>2</label>
    </ligand>
</feature>
<sequence length="396" mass="42970">MSLIDEIRVFHDEFTQIRRDLHAHPEPAFQETRTAKIITELLAAWGLEVHTGVGQTGVVGVLRGSAGKSRRAIGLRADIDALPMQEKTGLAHASTVPGAMHGCGHDGHTTILLYAAKWLSQQRDFAGTVNFIFQPAEELPPGGAKAMLDDGLFERFPCDEIYGLHNRPGLPLGHIGLTAGASSASSNSFEITLKGVGGHAAMPHKTVDPVVIGAEVVLALQTLISRHKNPDTAAVLSVTQFHAGDAYNVIPDEAVLKGTMRTFDMQLIDDIEAGMRCMVEMLPAMHGGSGTLNFERGYPVLLNHEPQRQFAIAVAETLFGKDHVDTHFPRRSGSEDFAYYLQKVPGCFAQLGIGNNTDGGQGVREVHHPCYDFNDEALPYGAAFWVSLVQAFFARR</sequence>
<dbReference type="Proteomes" id="UP000286947">
    <property type="component" value="Unassembled WGS sequence"/>
</dbReference>
<feature type="binding site" evidence="2">
    <location>
        <position position="165"/>
    </location>
    <ligand>
        <name>Mn(2+)</name>
        <dbReference type="ChEBI" id="CHEBI:29035"/>
        <label>2</label>
    </ligand>
</feature>
<dbReference type="RefSeq" id="WP_126980407.1">
    <property type="nucleotide sequence ID" value="NZ_PQSP01000006.1"/>
</dbReference>
<dbReference type="Pfam" id="PF01546">
    <property type="entry name" value="Peptidase_M20"/>
    <property type="match status" value="1"/>
</dbReference>
<reference evidence="4 5" key="1">
    <citation type="submission" date="2018-01" db="EMBL/GenBank/DDBJ databases">
        <title>Saezia sanguinis gen. nov., sp. nov., in the order Burkholderiales isolated from human blood.</title>
        <authorList>
            <person name="Medina-Pascual M.J."/>
            <person name="Valdezate S."/>
            <person name="Monzon S."/>
            <person name="Cuesta I."/>
            <person name="Carrasco G."/>
            <person name="Villalon P."/>
            <person name="Saez-Nieto J.A."/>
        </authorList>
    </citation>
    <scope>NUCLEOTIDE SEQUENCE [LARGE SCALE GENOMIC DNA]</scope>
    <source>
        <strain evidence="4 5">CNM695-12</strain>
    </source>
</reference>
<evidence type="ECO:0000256" key="1">
    <source>
        <dbReference type="ARBA" id="ARBA00022801"/>
    </source>
</evidence>
<dbReference type="SUPFAM" id="SSF53187">
    <property type="entry name" value="Zn-dependent exopeptidases"/>
    <property type="match status" value="1"/>
</dbReference>
<dbReference type="CDD" id="cd05666">
    <property type="entry name" value="M20_Acy1-like"/>
    <property type="match status" value="1"/>
</dbReference>
<dbReference type="Gene3D" id="3.40.630.10">
    <property type="entry name" value="Zn peptidases"/>
    <property type="match status" value="1"/>
</dbReference>
<organism evidence="4 5">
    <name type="scientific">Saezia sanguinis</name>
    <dbReference type="NCBI Taxonomy" id="1965230"/>
    <lineage>
        <taxon>Bacteria</taxon>
        <taxon>Pseudomonadati</taxon>
        <taxon>Pseudomonadota</taxon>
        <taxon>Betaproteobacteria</taxon>
        <taxon>Burkholderiales</taxon>
        <taxon>Saeziaceae</taxon>
        <taxon>Saezia</taxon>
    </lineage>
</organism>
<dbReference type="InterPro" id="IPR002933">
    <property type="entry name" value="Peptidase_M20"/>
</dbReference>
<dbReference type="SUPFAM" id="SSF55031">
    <property type="entry name" value="Bacterial exopeptidase dimerisation domain"/>
    <property type="match status" value="1"/>
</dbReference>
<comment type="caution">
    <text evidence="4">The sequence shown here is derived from an EMBL/GenBank/DDBJ whole genome shotgun (WGS) entry which is preliminary data.</text>
</comment>
<dbReference type="EC" id="3.-.-.-" evidence="4"/>
<keyword evidence="5" id="KW-1185">Reference proteome</keyword>
<evidence type="ECO:0000313" key="4">
    <source>
        <dbReference type="EMBL" id="RUS66148.1"/>
    </source>
</evidence>
<dbReference type="FunFam" id="3.30.70.360:FF:000001">
    <property type="entry name" value="N-acetyldiaminopimelate deacetylase"/>
    <property type="match status" value="1"/>
</dbReference>
<feature type="binding site" evidence="2">
    <location>
        <position position="105"/>
    </location>
    <ligand>
        <name>Mn(2+)</name>
        <dbReference type="ChEBI" id="CHEBI:29035"/>
        <label>2</label>
    </ligand>
</feature>
<keyword evidence="1 4" id="KW-0378">Hydrolase</keyword>
<dbReference type="PANTHER" id="PTHR11014:SF63">
    <property type="entry name" value="METALLOPEPTIDASE, PUTATIVE (AFU_ORTHOLOGUE AFUA_6G09600)-RELATED"/>
    <property type="match status" value="1"/>
</dbReference>
<feature type="binding site" evidence="2">
    <location>
        <position position="103"/>
    </location>
    <ligand>
        <name>Mn(2+)</name>
        <dbReference type="ChEBI" id="CHEBI:29035"/>
        <label>2</label>
    </ligand>
</feature>
<dbReference type="PIRSF" id="PIRSF005962">
    <property type="entry name" value="Pept_M20D_amidohydro"/>
    <property type="match status" value="1"/>
</dbReference>
<dbReference type="OrthoDB" id="8875216at2"/>
<dbReference type="NCBIfam" id="TIGR01891">
    <property type="entry name" value="amidohydrolases"/>
    <property type="match status" value="1"/>
</dbReference>
<dbReference type="InterPro" id="IPR011650">
    <property type="entry name" value="Peptidase_M20_dimer"/>
</dbReference>
<accession>A0A433SBM3</accession>
<feature type="binding site" evidence="2">
    <location>
        <position position="367"/>
    </location>
    <ligand>
        <name>Mn(2+)</name>
        <dbReference type="ChEBI" id="CHEBI:29035"/>
        <label>2</label>
    </ligand>
</feature>
<dbReference type="Pfam" id="PF07687">
    <property type="entry name" value="M20_dimer"/>
    <property type="match status" value="1"/>
</dbReference>
<name>A0A433SBM3_9BURK</name>
<dbReference type="EMBL" id="PQSP01000006">
    <property type="protein sequence ID" value="RUS66148.1"/>
    <property type="molecule type" value="Genomic_DNA"/>
</dbReference>
<dbReference type="PANTHER" id="PTHR11014">
    <property type="entry name" value="PEPTIDASE M20 FAMILY MEMBER"/>
    <property type="match status" value="1"/>
</dbReference>
<gene>
    <name evidence="4" type="primary">yxeP_3</name>
    <name evidence="4" type="ORF">CUZ56_02226</name>
</gene>
<keyword evidence="2" id="KW-0464">Manganese</keyword>
<keyword evidence="2" id="KW-0479">Metal-binding</keyword>
<dbReference type="GO" id="GO:0050118">
    <property type="term" value="F:N-acetyldiaminopimelate deacetylase activity"/>
    <property type="evidence" value="ECO:0007669"/>
    <property type="project" value="UniProtKB-ARBA"/>
</dbReference>
<evidence type="ECO:0000256" key="2">
    <source>
        <dbReference type="PIRSR" id="PIRSR005962-1"/>
    </source>
</evidence>
<dbReference type="GO" id="GO:0019877">
    <property type="term" value="P:diaminopimelate biosynthetic process"/>
    <property type="evidence" value="ECO:0007669"/>
    <property type="project" value="UniProtKB-ARBA"/>
</dbReference>
<dbReference type="GO" id="GO:0046872">
    <property type="term" value="F:metal ion binding"/>
    <property type="evidence" value="ECO:0007669"/>
    <property type="project" value="UniProtKB-KW"/>
</dbReference>
<dbReference type="InterPro" id="IPR017439">
    <property type="entry name" value="Amidohydrolase"/>
</dbReference>